<dbReference type="EMBL" id="CR522870">
    <property type="protein sequence ID" value="CAG36402.1"/>
    <property type="molecule type" value="Genomic_DNA"/>
</dbReference>
<comment type="similarity">
    <text evidence="3 4">In the N-terminal section; belongs to the HFCD (homo-oligomeric flavin containing Cys decarboxylase) superfamily.</text>
</comment>
<dbReference type="InterPro" id="IPR003382">
    <property type="entry name" value="Flavoprotein"/>
</dbReference>
<evidence type="ECO:0000256" key="2">
    <source>
        <dbReference type="ARBA" id="ARBA00023239"/>
    </source>
</evidence>
<feature type="binding site" evidence="3">
    <location>
        <position position="343"/>
    </location>
    <ligand>
        <name>CTP</name>
        <dbReference type="ChEBI" id="CHEBI:37563"/>
    </ligand>
</feature>
<dbReference type="Gene3D" id="3.40.50.1950">
    <property type="entry name" value="Flavin prenyltransferase-like"/>
    <property type="match status" value="1"/>
</dbReference>
<dbReference type="eggNOG" id="COG0452">
    <property type="taxonomic scope" value="Bacteria"/>
</dbReference>
<feature type="region of interest" description="Phosphopantothenate--cysteine ligase" evidence="3">
    <location>
        <begin position="192"/>
        <end position="403"/>
    </location>
</feature>
<dbReference type="GO" id="GO:0015937">
    <property type="term" value="P:coenzyme A biosynthetic process"/>
    <property type="evidence" value="ECO:0007669"/>
    <property type="project" value="UniProtKB-UniRule"/>
</dbReference>
<dbReference type="GO" id="GO:0015941">
    <property type="term" value="P:pantothenate catabolic process"/>
    <property type="evidence" value="ECO:0007669"/>
    <property type="project" value="InterPro"/>
</dbReference>
<dbReference type="Pfam" id="PF04127">
    <property type="entry name" value="DFP"/>
    <property type="match status" value="1"/>
</dbReference>
<evidence type="ECO:0000313" key="8">
    <source>
        <dbReference type="Proteomes" id="UP000000602"/>
    </source>
</evidence>
<evidence type="ECO:0000259" key="6">
    <source>
        <dbReference type="Pfam" id="PF04127"/>
    </source>
</evidence>
<sequence>MDSFFVGKKIVVGLTGSIAAFKVAGWVSTLSKAEADVEVIMTRGACQFITPLSLAALSGKGVHQDMFSGDGQAVMDHIDLVADADIFLIAPASANTIARLAAGMADDLLTTAVLAARCPVVVCPAMNPNMYSHPATRRNIATLQEFGYRIVEPDSGLVACKQVGQGRLPEWPVVREELASELIEQDLRGEKILVTAGPTREPLDPARFLGNRSSGKMGYALATAARRRGGDVILVSGPTALVAPHGVETIRVNTAEEMYARVMENASAADIIVKSAAVADFRPENYVEQKVKKEGASMSLGLARNPDILFELGKGRRADQLLVGFAAESENIVDHGRSKLERKKLDMIAVNDISSAQTGFESDTNQLFVITEDGVVTLPLTTKNHTANLLLDQMVKHKQDRVL</sequence>
<accession>Q6AMM3</accession>
<dbReference type="InterPro" id="IPR007085">
    <property type="entry name" value="DNA/pantothenate-metab_flavo_C"/>
</dbReference>
<dbReference type="InterPro" id="IPR036551">
    <property type="entry name" value="Flavin_trans-like"/>
</dbReference>
<keyword evidence="8" id="KW-1185">Reference proteome</keyword>
<feature type="binding site" evidence="3">
    <location>
        <position position="325"/>
    </location>
    <ligand>
        <name>CTP</name>
        <dbReference type="ChEBI" id="CHEBI:37563"/>
    </ligand>
</feature>
<evidence type="ECO:0000313" key="7">
    <source>
        <dbReference type="EMBL" id="CAG36402.1"/>
    </source>
</evidence>
<name>Q6AMM3_DESPS</name>
<keyword evidence="3 4" id="KW-0285">Flavoprotein</keyword>
<dbReference type="NCBIfam" id="TIGR00521">
    <property type="entry name" value="coaBC_dfp"/>
    <property type="match status" value="1"/>
</dbReference>
<keyword evidence="3 4" id="KW-0288">FMN</keyword>
<dbReference type="Proteomes" id="UP000000602">
    <property type="component" value="Chromosome"/>
</dbReference>
<comment type="similarity">
    <text evidence="3 4">In the C-terminal section; belongs to the PPC synthetase family.</text>
</comment>
<comment type="caution">
    <text evidence="3">Lacks conserved residue(s) required for the propagation of feature annotation.</text>
</comment>
<feature type="domain" description="DNA/pantothenate metabolism flavoprotein C-terminal" evidence="6">
    <location>
        <begin position="187"/>
        <end position="396"/>
    </location>
</feature>
<dbReference type="InterPro" id="IPR005252">
    <property type="entry name" value="CoaBC"/>
</dbReference>
<comment type="catalytic activity">
    <reaction evidence="3 4">
        <text>N-[(R)-4-phosphopantothenoyl]-L-cysteine + H(+) = (R)-4'-phosphopantetheine + CO2</text>
        <dbReference type="Rhea" id="RHEA:16793"/>
        <dbReference type="ChEBI" id="CHEBI:15378"/>
        <dbReference type="ChEBI" id="CHEBI:16526"/>
        <dbReference type="ChEBI" id="CHEBI:59458"/>
        <dbReference type="ChEBI" id="CHEBI:61723"/>
        <dbReference type="EC" id="4.1.1.36"/>
    </reaction>
</comment>
<dbReference type="UniPathway" id="UPA00241">
    <property type="reaction ID" value="UER00353"/>
</dbReference>
<comment type="catalytic activity">
    <reaction evidence="3 4">
        <text>(R)-4'-phosphopantothenate + L-cysteine + CTP = N-[(R)-4-phosphopantothenoyl]-L-cysteine + CMP + diphosphate + H(+)</text>
        <dbReference type="Rhea" id="RHEA:19397"/>
        <dbReference type="ChEBI" id="CHEBI:10986"/>
        <dbReference type="ChEBI" id="CHEBI:15378"/>
        <dbReference type="ChEBI" id="CHEBI:33019"/>
        <dbReference type="ChEBI" id="CHEBI:35235"/>
        <dbReference type="ChEBI" id="CHEBI:37563"/>
        <dbReference type="ChEBI" id="CHEBI:59458"/>
        <dbReference type="ChEBI" id="CHEBI:60377"/>
        <dbReference type="EC" id="6.3.2.5"/>
    </reaction>
</comment>
<proteinExistence type="inferred from homology"/>
<dbReference type="KEGG" id="dps:DP1673"/>
<comment type="pathway">
    <text evidence="3 4">Cofactor biosynthesis; coenzyme A biosynthesis; CoA from (R)-pantothenate: step 2/5.</text>
</comment>
<keyword evidence="3" id="KW-0460">Magnesium</keyword>
<dbReference type="Pfam" id="PF02441">
    <property type="entry name" value="Flavoprotein"/>
    <property type="match status" value="1"/>
</dbReference>
<dbReference type="PANTHER" id="PTHR14359">
    <property type="entry name" value="HOMO-OLIGOMERIC FLAVIN CONTAINING CYS DECARBOXYLASE FAMILY"/>
    <property type="match status" value="1"/>
</dbReference>
<feature type="active site" description="Proton donor" evidence="3">
    <location>
        <position position="160"/>
    </location>
</feature>
<keyword evidence="3" id="KW-0511">Multifunctional enzyme</keyword>
<dbReference type="GO" id="GO:0046872">
    <property type="term" value="F:metal ion binding"/>
    <property type="evidence" value="ECO:0007669"/>
    <property type="project" value="UniProtKB-KW"/>
</dbReference>
<comment type="cofactor">
    <cofactor evidence="3">
        <name>FMN</name>
        <dbReference type="ChEBI" id="CHEBI:58210"/>
    </cofactor>
    <text evidence="3">Binds 1 FMN per subunit.</text>
</comment>
<comment type="pathway">
    <text evidence="3 4">Cofactor biosynthesis; coenzyme A biosynthesis; CoA from (R)-pantothenate: step 3/5.</text>
</comment>
<organism evidence="7 8">
    <name type="scientific">Desulfotalea psychrophila (strain LSv54 / DSM 12343)</name>
    <dbReference type="NCBI Taxonomy" id="177439"/>
    <lineage>
        <taxon>Bacteria</taxon>
        <taxon>Pseudomonadati</taxon>
        <taxon>Thermodesulfobacteriota</taxon>
        <taxon>Desulfobulbia</taxon>
        <taxon>Desulfobulbales</taxon>
        <taxon>Desulfocapsaceae</taxon>
        <taxon>Desulfotalea</taxon>
    </lineage>
</organism>
<dbReference type="OrthoDB" id="9802554at2"/>
<dbReference type="GO" id="GO:0071513">
    <property type="term" value="C:phosphopantothenoylcysteine decarboxylase complex"/>
    <property type="evidence" value="ECO:0007669"/>
    <property type="project" value="TreeGrafter"/>
</dbReference>
<dbReference type="InterPro" id="IPR035929">
    <property type="entry name" value="CoaB-like_sf"/>
</dbReference>
<feature type="binding site" evidence="3">
    <location>
        <position position="280"/>
    </location>
    <ligand>
        <name>CTP</name>
        <dbReference type="ChEBI" id="CHEBI:37563"/>
    </ligand>
</feature>
<dbReference type="Gene3D" id="3.40.50.10300">
    <property type="entry name" value="CoaB-like"/>
    <property type="match status" value="1"/>
</dbReference>
<keyword evidence="1 3" id="KW-0210">Decarboxylase</keyword>
<dbReference type="EC" id="4.1.1.36" evidence="3"/>
<dbReference type="GO" id="GO:0004632">
    <property type="term" value="F:phosphopantothenate--cysteine ligase activity"/>
    <property type="evidence" value="ECO:0007669"/>
    <property type="project" value="UniProtKB-UniRule"/>
</dbReference>
<comment type="function">
    <text evidence="4">Catalyzes two steps in the biosynthesis of coenzyme A. In the first step cysteine is conjugated to 4'-phosphopantothenate to form 4-phosphopantothenoylcysteine, in the latter compound is decarboxylated to form 4'-phosphopantotheine.</text>
</comment>
<feature type="binding site" evidence="3">
    <location>
        <position position="290"/>
    </location>
    <ligand>
        <name>CTP</name>
        <dbReference type="ChEBI" id="CHEBI:37563"/>
    </ligand>
</feature>
<feature type="domain" description="Flavoprotein" evidence="5">
    <location>
        <begin position="8"/>
        <end position="174"/>
    </location>
</feature>
<dbReference type="PANTHER" id="PTHR14359:SF6">
    <property type="entry name" value="PHOSPHOPANTOTHENOYLCYSTEINE DECARBOXYLASE"/>
    <property type="match status" value="1"/>
</dbReference>
<protein>
    <recommendedName>
        <fullName evidence="3">Coenzyme A biosynthesis bifunctional protein CoaBC</fullName>
    </recommendedName>
    <alternativeName>
        <fullName evidence="3">DNA/pantothenate metabolism flavoprotein</fullName>
    </alternativeName>
    <alternativeName>
        <fullName evidence="3">Phosphopantothenoylcysteine synthetase/decarboxylase</fullName>
        <shortName evidence="3">PPCS-PPCDC</shortName>
    </alternativeName>
    <domain>
        <recommendedName>
            <fullName evidence="3">Phosphopantothenoylcysteine decarboxylase</fullName>
            <shortName evidence="3">PPC decarboxylase</shortName>
            <shortName evidence="3">PPC-DC</shortName>
            <ecNumber evidence="3">4.1.1.36</ecNumber>
        </recommendedName>
        <alternativeName>
            <fullName evidence="3">CoaC</fullName>
        </alternativeName>
    </domain>
    <domain>
        <recommendedName>
            <fullName evidence="3">Phosphopantothenate--cysteine ligase</fullName>
            <ecNumber evidence="3">6.3.2.5</ecNumber>
        </recommendedName>
        <alternativeName>
            <fullName evidence="3">CoaB</fullName>
        </alternativeName>
        <alternativeName>
            <fullName evidence="3">Phosphopantothenoylcysteine synthetase</fullName>
            <shortName evidence="3">PPC synthetase</shortName>
            <shortName evidence="3">PPC-S</shortName>
        </alternativeName>
    </domain>
</protein>
<gene>
    <name evidence="3" type="primary">coaBC</name>
    <name evidence="7" type="ordered locus">DP1673</name>
</gene>
<dbReference type="HOGENOM" id="CLU_033319_0_1_7"/>
<dbReference type="STRING" id="177439.DP1673"/>
<keyword evidence="3 4" id="KW-0436">Ligase</keyword>
<evidence type="ECO:0000256" key="3">
    <source>
        <dbReference type="HAMAP-Rule" id="MF_02225"/>
    </source>
</evidence>
<feature type="binding site" evidence="3">
    <location>
        <begin position="306"/>
        <end position="309"/>
    </location>
    <ligand>
        <name>CTP</name>
        <dbReference type="ChEBI" id="CHEBI:37563"/>
    </ligand>
</feature>
<dbReference type="HAMAP" id="MF_02225">
    <property type="entry name" value="CoaBC"/>
    <property type="match status" value="1"/>
</dbReference>
<dbReference type="GO" id="GO:0010181">
    <property type="term" value="F:FMN binding"/>
    <property type="evidence" value="ECO:0007669"/>
    <property type="project" value="UniProtKB-UniRule"/>
</dbReference>
<dbReference type="EC" id="6.3.2.5" evidence="3"/>
<dbReference type="SUPFAM" id="SSF102645">
    <property type="entry name" value="CoaB-like"/>
    <property type="match status" value="1"/>
</dbReference>
<dbReference type="RefSeq" id="WP_011188914.1">
    <property type="nucleotide sequence ID" value="NC_006138.1"/>
</dbReference>
<evidence type="ECO:0000259" key="5">
    <source>
        <dbReference type="Pfam" id="PF02441"/>
    </source>
</evidence>
<feature type="region of interest" description="Phosphopantothenoylcysteine decarboxylase" evidence="3">
    <location>
        <begin position="1"/>
        <end position="191"/>
    </location>
</feature>
<keyword evidence="2 3" id="KW-0456">Lyase</keyword>
<feature type="binding site" evidence="3">
    <location>
        <position position="339"/>
    </location>
    <ligand>
        <name>CTP</name>
        <dbReference type="ChEBI" id="CHEBI:37563"/>
    </ligand>
</feature>
<dbReference type="SUPFAM" id="SSF52507">
    <property type="entry name" value="Homo-oligomeric flavin-containing Cys decarboxylases, HFCD"/>
    <property type="match status" value="1"/>
</dbReference>
<comment type="function">
    <text evidence="3">Catalyzes two sequential steps in the biosynthesis of coenzyme A. In the first step cysteine is conjugated to 4'-phosphopantothenate to form 4-phosphopantothenoylcysteine. In the second step the latter compound is decarboxylated to form 4'-phosphopantotheine.</text>
</comment>
<comment type="cofactor">
    <cofactor evidence="3">
        <name>Mg(2+)</name>
        <dbReference type="ChEBI" id="CHEBI:18420"/>
    </cofactor>
</comment>
<reference evidence="8" key="1">
    <citation type="journal article" date="2004" name="Environ. Microbiol.">
        <title>The genome of Desulfotalea psychrophila, a sulfate-reducing bacterium from permanently cold Arctic sediments.</title>
        <authorList>
            <person name="Rabus R."/>
            <person name="Ruepp A."/>
            <person name="Frickey T."/>
            <person name="Rattei T."/>
            <person name="Fartmann B."/>
            <person name="Stark M."/>
            <person name="Bauer M."/>
            <person name="Zibat A."/>
            <person name="Lombardot T."/>
            <person name="Becker I."/>
            <person name="Amann J."/>
            <person name="Gellner K."/>
            <person name="Teeling H."/>
            <person name="Leuschner W.D."/>
            <person name="Gloeckner F.-O."/>
            <person name="Lupas A.N."/>
            <person name="Amann R."/>
            <person name="Klenk H.-P."/>
        </authorList>
    </citation>
    <scope>NUCLEOTIDE SEQUENCE [LARGE SCALE GENOMIC DNA]</scope>
    <source>
        <strain evidence="8">DSM 12343 / LSv54</strain>
    </source>
</reference>
<evidence type="ECO:0000256" key="1">
    <source>
        <dbReference type="ARBA" id="ARBA00022793"/>
    </source>
</evidence>
<dbReference type="AlphaFoldDB" id="Q6AMM3"/>
<dbReference type="GO" id="GO:0004633">
    <property type="term" value="F:phosphopantothenoylcysteine decarboxylase activity"/>
    <property type="evidence" value="ECO:0007669"/>
    <property type="project" value="UniProtKB-UniRule"/>
</dbReference>
<evidence type="ECO:0000256" key="4">
    <source>
        <dbReference type="RuleBase" id="RU364078"/>
    </source>
</evidence>
<keyword evidence="3" id="KW-0479">Metal-binding</keyword>